<dbReference type="EMBL" id="JAMYWD010000012">
    <property type="protein sequence ID" value="KAJ4952269.1"/>
    <property type="molecule type" value="Genomic_DNA"/>
</dbReference>
<dbReference type="Pfam" id="PF04398">
    <property type="entry name" value="DUF538"/>
    <property type="match status" value="1"/>
</dbReference>
<dbReference type="AlphaFoldDB" id="A0A9Q0GV62"/>
<keyword evidence="3" id="KW-1185">Reference proteome</keyword>
<dbReference type="OrthoDB" id="1897482at2759"/>
<gene>
    <name evidence="2" type="ORF">NE237_029101</name>
</gene>
<sequence length="170" mass="19117">MSKIFIGFCLITWLSVISAQTHHNDTQVIDLGYKSEPTAYEMLEKFNFPRGILPEGAKRYVLHDDNRFEFYLDGDCKFNVEGGYSLFYSRKITGRIGYGTLKDLKGVSVKILFIWLSINEISSGNGNLDFYVGPLSASFPLSNFEECPQCGCGVVCPKLEPLLEESIGFK</sequence>
<reference evidence="2" key="1">
    <citation type="journal article" date="2023" name="Plant J.">
        <title>The genome of the king protea, Protea cynaroides.</title>
        <authorList>
            <person name="Chang J."/>
            <person name="Duong T.A."/>
            <person name="Schoeman C."/>
            <person name="Ma X."/>
            <person name="Roodt D."/>
            <person name="Barker N."/>
            <person name="Li Z."/>
            <person name="Van de Peer Y."/>
            <person name="Mizrachi E."/>
        </authorList>
    </citation>
    <scope>NUCLEOTIDE SEQUENCE</scope>
    <source>
        <tissue evidence="2">Young leaves</tissue>
    </source>
</reference>
<dbReference type="Gene3D" id="2.30.240.10">
    <property type="entry name" value="At5g01610-like"/>
    <property type="match status" value="1"/>
</dbReference>
<dbReference type="SUPFAM" id="SSF141562">
    <property type="entry name" value="At5g01610-like"/>
    <property type="match status" value="1"/>
</dbReference>
<organism evidence="2 3">
    <name type="scientific">Protea cynaroides</name>
    <dbReference type="NCBI Taxonomy" id="273540"/>
    <lineage>
        <taxon>Eukaryota</taxon>
        <taxon>Viridiplantae</taxon>
        <taxon>Streptophyta</taxon>
        <taxon>Embryophyta</taxon>
        <taxon>Tracheophyta</taxon>
        <taxon>Spermatophyta</taxon>
        <taxon>Magnoliopsida</taxon>
        <taxon>Proteales</taxon>
        <taxon>Proteaceae</taxon>
        <taxon>Protea</taxon>
    </lineage>
</organism>
<feature type="chain" id="PRO_5040440025" evidence="1">
    <location>
        <begin position="20"/>
        <end position="170"/>
    </location>
</feature>
<protein>
    <submittedName>
        <fullName evidence="2">Uncharacterized protein</fullName>
    </submittedName>
</protein>
<dbReference type="InterPro" id="IPR007493">
    <property type="entry name" value="DUF538"/>
</dbReference>
<name>A0A9Q0GV62_9MAGN</name>
<evidence type="ECO:0000313" key="2">
    <source>
        <dbReference type="EMBL" id="KAJ4952269.1"/>
    </source>
</evidence>
<proteinExistence type="predicted"/>
<dbReference type="PANTHER" id="PTHR31676">
    <property type="entry name" value="T31J12.3 PROTEIN-RELATED"/>
    <property type="match status" value="1"/>
</dbReference>
<evidence type="ECO:0000256" key="1">
    <source>
        <dbReference type="SAM" id="SignalP"/>
    </source>
</evidence>
<keyword evidence="1" id="KW-0732">Signal</keyword>
<dbReference type="Proteomes" id="UP001141806">
    <property type="component" value="Unassembled WGS sequence"/>
</dbReference>
<accession>A0A9Q0GV62</accession>
<feature type="signal peptide" evidence="1">
    <location>
        <begin position="1"/>
        <end position="19"/>
    </location>
</feature>
<dbReference type="PANTHER" id="PTHR31676:SF27">
    <property type="entry name" value="EXPRESSED PROTEIN"/>
    <property type="match status" value="1"/>
</dbReference>
<evidence type="ECO:0000313" key="3">
    <source>
        <dbReference type="Proteomes" id="UP001141806"/>
    </source>
</evidence>
<comment type="caution">
    <text evidence="2">The sequence shown here is derived from an EMBL/GenBank/DDBJ whole genome shotgun (WGS) entry which is preliminary data.</text>
</comment>
<dbReference type="InterPro" id="IPR036758">
    <property type="entry name" value="At5g01610-like"/>
</dbReference>